<dbReference type="InterPro" id="IPR006143">
    <property type="entry name" value="RND_pump_MFP"/>
</dbReference>
<dbReference type="NCBIfam" id="TIGR01730">
    <property type="entry name" value="RND_mfp"/>
    <property type="match status" value="1"/>
</dbReference>
<dbReference type="Gene3D" id="2.40.50.100">
    <property type="match status" value="1"/>
</dbReference>
<dbReference type="KEGG" id="tso:IZ6_12030"/>
<evidence type="ECO:0000256" key="2">
    <source>
        <dbReference type="SAM" id="SignalP"/>
    </source>
</evidence>
<dbReference type="InterPro" id="IPR058637">
    <property type="entry name" value="YknX-like_C"/>
</dbReference>
<protein>
    <submittedName>
        <fullName evidence="6">MexH family multidrug efflux RND transporter periplasmic adaptor subunit</fullName>
    </submittedName>
</protein>
<feature type="domain" description="CusB-like beta-barrel" evidence="4">
    <location>
        <begin position="223"/>
        <end position="296"/>
    </location>
</feature>
<dbReference type="Gene3D" id="1.10.287.470">
    <property type="entry name" value="Helix hairpin bin"/>
    <property type="match status" value="1"/>
</dbReference>
<dbReference type="Pfam" id="PF25954">
    <property type="entry name" value="Beta-barrel_RND_2"/>
    <property type="match status" value="1"/>
</dbReference>
<comment type="similarity">
    <text evidence="1">Belongs to the membrane fusion protein (MFP) (TC 8.A.1) family.</text>
</comment>
<dbReference type="Pfam" id="PF25989">
    <property type="entry name" value="YknX_C"/>
    <property type="match status" value="1"/>
</dbReference>
<evidence type="ECO:0000313" key="6">
    <source>
        <dbReference type="EMBL" id="BCJ90468.1"/>
    </source>
</evidence>
<dbReference type="FunFam" id="2.40.30.170:FF:000010">
    <property type="entry name" value="Efflux RND transporter periplasmic adaptor subunit"/>
    <property type="match status" value="1"/>
</dbReference>
<feature type="chain" id="PRO_5028117848" evidence="2">
    <location>
        <begin position="22"/>
        <end position="376"/>
    </location>
</feature>
<keyword evidence="2" id="KW-0732">Signal</keyword>
<dbReference type="GO" id="GO:1990281">
    <property type="term" value="C:efflux pump complex"/>
    <property type="evidence" value="ECO:0007669"/>
    <property type="project" value="TreeGrafter"/>
</dbReference>
<dbReference type="Pfam" id="PF25917">
    <property type="entry name" value="BSH_RND"/>
    <property type="match status" value="1"/>
</dbReference>
<dbReference type="GO" id="GO:0015562">
    <property type="term" value="F:efflux transmembrane transporter activity"/>
    <property type="evidence" value="ECO:0007669"/>
    <property type="project" value="TreeGrafter"/>
</dbReference>
<organism evidence="6 7">
    <name type="scientific">Terrihabitans soli</name>
    <dbReference type="NCBI Taxonomy" id="708113"/>
    <lineage>
        <taxon>Bacteria</taxon>
        <taxon>Pseudomonadati</taxon>
        <taxon>Pseudomonadota</taxon>
        <taxon>Alphaproteobacteria</taxon>
        <taxon>Hyphomicrobiales</taxon>
        <taxon>Terrihabitans</taxon>
    </lineage>
</organism>
<dbReference type="EMBL" id="AP023361">
    <property type="protein sequence ID" value="BCJ90468.1"/>
    <property type="molecule type" value="Genomic_DNA"/>
</dbReference>
<accession>A0A6S6QVD7</accession>
<dbReference type="PANTHER" id="PTHR30469">
    <property type="entry name" value="MULTIDRUG RESISTANCE PROTEIN MDTA"/>
    <property type="match status" value="1"/>
</dbReference>
<sequence length="376" mass="39418">MKRNSLIAVAALVLVAAGAYAFMSGSSEGENGSSVVASVKTDGSGAAQAAAPAATEGKKRPPPVEVAKARTSEASIQLESVGTLASDESVAIAAEVVGRISSINFKEGEPVKADSVLVTLDNLLSSADLAFADANLKLAESNFERATTLSKTGAGTARNRDEAQAALDTARAAYELARVRRDKTEIRAPFDGIVGLRAISVGAYAQVGQTLVNLEKIDTLKLDFRLPEINLRDVKVGQTVDIVVDAYPDRKFQGEVYAIDPLVDANGRALKIRARLANPNGELRPGLFARVRLIGASRGQVVIIPEGAIVPRGTDTVVFTVTDGKAKESKVRLGRRADGEVEILEGLAADATVVTAGQARVKNGQPVEIVQPQQPS</sequence>
<feature type="domain" description="YknX-like C-terminal permuted SH3-like" evidence="5">
    <location>
        <begin position="303"/>
        <end position="369"/>
    </location>
</feature>
<dbReference type="SUPFAM" id="SSF111369">
    <property type="entry name" value="HlyD-like secretion proteins"/>
    <property type="match status" value="1"/>
</dbReference>
<dbReference type="InterPro" id="IPR058792">
    <property type="entry name" value="Beta-barrel_RND_2"/>
</dbReference>
<dbReference type="Gene3D" id="2.40.420.20">
    <property type="match status" value="1"/>
</dbReference>
<dbReference type="Proteomes" id="UP000515317">
    <property type="component" value="Chromosome"/>
</dbReference>
<reference evidence="6 7" key="1">
    <citation type="submission" date="2020-08" db="EMBL/GenBank/DDBJ databases">
        <title>Genome sequence of Rhizobiales bacterium strain IZ6.</title>
        <authorList>
            <person name="Nakai R."/>
            <person name="Naganuma T."/>
        </authorList>
    </citation>
    <scope>NUCLEOTIDE SEQUENCE [LARGE SCALE GENOMIC DNA]</scope>
    <source>
        <strain evidence="6 7">IZ6</strain>
    </source>
</reference>
<feature type="signal peptide" evidence="2">
    <location>
        <begin position="1"/>
        <end position="21"/>
    </location>
</feature>
<gene>
    <name evidence="6" type="ORF">IZ6_12030</name>
</gene>
<evidence type="ECO:0000259" key="4">
    <source>
        <dbReference type="Pfam" id="PF25954"/>
    </source>
</evidence>
<evidence type="ECO:0000259" key="5">
    <source>
        <dbReference type="Pfam" id="PF25989"/>
    </source>
</evidence>
<keyword evidence="7" id="KW-1185">Reference proteome</keyword>
<dbReference type="AlphaFoldDB" id="A0A6S6QVD7"/>
<proteinExistence type="inferred from homology"/>
<evidence type="ECO:0000256" key="1">
    <source>
        <dbReference type="ARBA" id="ARBA00009477"/>
    </source>
</evidence>
<dbReference type="InterPro" id="IPR058625">
    <property type="entry name" value="MdtA-like_BSH"/>
</dbReference>
<evidence type="ECO:0000259" key="3">
    <source>
        <dbReference type="Pfam" id="PF25917"/>
    </source>
</evidence>
<dbReference type="Gene3D" id="2.40.30.170">
    <property type="match status" value="1"/>
</dbReference>
<evidence type="ECO:0000313" key="7">
    <source>
        <dbReference type="Proteomes" id="UP000515317"/>
    </source>
</evidence>
<feature type="domain" description="Multidrug resistance protein MdtA-like barrel-sandwich hybrid" evidence="3">
    <location>
        <begin position="89"/>
        <end position="212"/>
    </location>
</feature>
<dbReference type="PANTHER" id="PTHR30469:SF11">
    <property type="entry name" value="BLL4320 PROTEIN"/>
    <property type="match status" value="1"/>
</dbReference>
<name>A0A6S6QVD7_9HYPH</name>